<dbReference type="RefSeq" id="XP_001836737.2">
    <property type="nucleotide sequence ID" value="XM_001836685.2"/>
</dbReference>
<reference evidence="1 2" key="1">
    <citation type="journal article" date="2010" name="Proc. Natl. Acad. Sci. U.S.A.">
        <title>Insights into evolution of multicellular fungi from the assembled chromosomes of the mushroom Coprinopsis cinerea (Coprinus cinereus).</title>
        <authorList>
            <person name="Stajich J.E."/>
            <person name="Wilke S.K."/>
            <person name="Ahren D."/>
            <person name="Au C.H."/>
            <person name="Birren B.W."/>
            <person name="Borodovsky M."/>
            <person name="Burns C."/>
            <person name="Canback B."/>
            <person name="Casselton L.A."/>
            <person name="Cheng C.K."/>
            <person name="Deng J."/>
            <person name="Dietrich F.S."/>
            <person name="Fargo D.C."/>
            <person name="Farman M.L."/>
            <person name="Gathman A.C."/>
            <person name="Goldberg J."/>
            <person name="Guigo R."/>
            <person name="Hoegger P.J."/>
            <person name="Hooker J.B."/>
            <person name="Huggins A."/>
            <person name="James T.Y."/>
            <person name="Kamada T."/>
            <person name="Kilaru S."/>
            <person name="Kodira C."/>
            <person name="Kues U."/>
            <person name="Kupfer D."/>
            <person name="Kwan H.S."/>
            <person name="Lomsadze A."/>
            <person name="Li W."/>
            <person name="Lilly W.W."/>
            <person name="Ma L.J."/>
            <person name="Mackey A.J."/>
            <person name="Manning G."/>
            <person name="Martin F."/>
            <person name="Muraguchi H."/>
            <person name="Natvig D.O."/>
            <person name="Palmerini H."/>
            <person name="Ramesh M.A."/>
            <person name="Rehmeyer C.J."/>
            <person name="Roe B.A."/>
            <person name="Shenoy N."/>
            <person name="Stanke M."/>
            <person name="Ter-Hovhannisyan V."/>
            <person name="Tunlid A."/>
            <person name="Velagapudi R."/>
            <person name="Vision T.J."/>
            <person name="Zeng Q."/>
            <person name="Zolan M.E."/>
            <person name="Pukkila P.J."/>
        </authorList>
    </citation>
    <scope>NUCLEOTIDE SEQUENCE [LARGE SCALE GENOMIC DNA]</scope>
    <source>
        <strain evidence="2">Okayama-7 / 130 / ATCC MYA-4618 / FGSC 9003</strain>
    </source>
</reference>
<sequence>MSKSTLNTTGLATDLRSTNTVDFEQLLLSPIPVAPYTRGASQREPPSTLRPALKEALVTNDHLIPGAGTYRAIHPPNRNESVPVSQFCMLSVTRAMVHARARSLRHFLPNGPLSYNSSFRLPSVPPSSQELPAPSKNHTSTLMTNPFRHPNLQFSPLFSKPRRFNPIGPITQRSMLFSFSEPNSIETKDSRGCA</sequence>
<evidence type="ECO:0000313" key="1">
    <source>
        <dbReference type="EMBL" id="EAU84954.2"/>
    </source>
</evidence>
<dbReference type="Proteomes" id="UP000001861">
    <property type="component" value="Unassembled WGS sequence"/>
</dbReference>
<protein>
    <submittedName>
        <fullName evidence="1">Uncharacterized protein</fullName>
    </submittedName>
</protein>
<dbReference type="HOGENOM" id="CLU_1402352_0_0_1"/>
<dbReference type="GeneID" id="6013289"/>
<dbReference type="VEuPathDB" id="FungiDB:CC1G_04050"/>
<comment type="caution">
    <text evidence="1">The sequence shown here is derived from an EMBL/GenBank/DDBJ whole genome shotgun (WGS) entry which is preliminary data.</text>
</comment>
<accession>A8NVR3</accession>
<keyword evidence="2" id="KW-1185">Reference proteome</keyword>
<dbReference type="AlphaFoldDB" id="A8NVR3"/>
<evidence type="ECO:0000313" key="2">
    <source>
        <dbReference type="Proteomes" id="UP000001861"/>
    </source>
</evidence>
<dbReference type="KEGG" id="cci:CC1G_04050"/>
<gene>
    <name evidence="1" type="ORF">CC1G_04050</name>
</gene>
<organism evidence="1 2">
    <name type="scientific">Coprinopsis cinerea (strain Okayama-7 / 130 / ATCC MYA-4618 / FGSC 9003)</name>
    <name type="common">Inky cap fungus</name>
    <name type="synonym">Hormographiella aspergillata</name>
    <dbReference type="NCBI Taxonomy" id="240176"/>
    <lineage>
        <taxon>Eukaryota</taxon>
        <taxon>Fungi</taxon>
        <taxon>Dikarya</taxon>
        <taxon>Basidiomycota</taxon>
        <taxon>Agaricomycotina</taxon>
        <taxon>Agaricomycetes</taxon>
        <taxon>Agaricomycetidae</taxon>
        <taxon>Agaricales</taxon>
        <taxon>Agaricineae</taxon>
        <taxon>Psathyrellaceae</taxon>
        <taxon>Coprinopsis</taxon>
    </lineage>
</organism>
<name>A8NVR3_COPC7</name>
<proteinExistence type="predicted"/>
<dbReference type="EMBL" id="AACS02000004">
    <property type="protein sequence ID" value="EAU84954.2"/>
    <property type="molecule type" value="Genomic_DNA"/>
</dbReference>
<dbReference type="InParanoid" id="A8NVR3"/>